<dbReference type="CDD" id="cd20071">
    <property type="entry name" value="SET_SMYD"/>
    <property type="match status" value="1"/>
</dbReference>
<feature type="domain" description="SET" evidence="4">
    <location>
        <begin position="217"/>
        <end position="478"/>
    </location>
</feature>
<dbReference type="Proteomes" id="UP000195570">
    <property type="component" value="Unassembled WGS sequence"/>
</dbReference>
<dbReference type="InterPro" id="IPR046341">
    <property type="entry name" value="SET_dom_sf"/>
</dbReference>
<proteinExistence type="predicted"/>
<dbReference type="PANTHER" id="PTHR46165:SF2">
    <property type="entry name" value="SET AND MYND DOMAIN-CONTAINING PROTEIN 4"/>
    <property type="match status" value="1"/>
</dbReference>
<dbReference type="GO" id="GO:0008168">
    <property type="term" value="F:methyltransferase activity"/>
    <property type="evidence" value="ECO:0007669"/>
    <property type="project" value="UniProtKB-KW"/>
</dbReference>
<dbReference type="SUPFAM" id="SSF48452">
    <property type="entry name" value="TPR-like"/>
    <property type="match status" value="2"/>
</dbReference>
<dbReference type="InterPro" id="IPR019734">
    <property type="entry name" value="TPR_rpt"/>
</dbReference>
<dbReference type="AlphaFoldDB" id="A0A1G4IAS4"/>
<dbReference type="InterPro" id="IPR052097">
    <property type="entry name" value="SET-MYND_domain_protein"/>
</dbReference>
<keyword evidence="6" id="KW-1185">Reference proteome</keyword>
<dbReference type="GO" id="GO:0032259">
    <property type="term" value="P:methylation"/>
    <property type="evidence" value="ECO:0007669"/>
    <property type="project" value="UniProtKB-KW"/>
</dbReference>
<organism evidence="5 6">
    <name type="scientific">Trypanosoma equiperdum</name>
    <dbReference type="NCBI Taxonomy" id="5694"/>
    <lineage>
        <taxon>Eukaryota</taxon>
        <taxon>Discoba</taxon>
        <taxon>Euglenozoa</taxon>
        <taxon>Kinetoplastea</taxon>
        <taxon>Metakinetoplastina</taxon>
        <taxon>Trypanosomatida</taxon>
        <taxon>Trypanosomatidae</taxon>
        <taxon>Trypanosoma</taxon>
    </lineage>
</organism>
<dbReference type="InterPro" id="IPR011990">
    <property type="entry name" value="TPR-like_helical_dom_sf"/>
</dbReference>
<evidence type="ECO:0000313" key="5">
    <source>
        <dbReference type="EMBL" id="SCU69147.1"/>
    </source>
</evidence>
<sequence>MSGGVSPEVAAQAAARREAAAQLGSWRDMLLTLSKEFPPGSGLKPVEETLKYLREAEDKAGVVNALKSLEAGVSHACNVNDTDALEWKSRGNDAYSCKKLEECILMYTRGMMSASEDDTLAALINNRSAAFMAQGRITEALADAHAAFTLTPSYWKALQRRGSCLQRLGFIEEGTKDMEAASREEASGANGEEVVKKILHAGRSDGCCDGSSGNVVCGNATVVSGSANISYGTGVSGVVAKGPLDPGDIIREVPVAYALYDDHWGVRCCFCLKATRLLYSGAAYRSRGKSARGLFCSEVCAATSWERDGQYETTNAFFHLCPVDALVACRMLRSEQVLRGEELPLRSNFTGELYPAAVIGGYETAVSLLALVLGAADADGADRLRLAQRQVTLSAFELKFHTGTQININTETREALIDESRTIPVGKAVYVTAARFRHSCQPNCFASFVGNPLGCSLQLCIRAIRSVQAGEELTIAYHNMTKYKAVSAHTRRRSLVERCGFLCECSACRDDKDESVTSEKKAYYIQASDLYQKGCRLIREGQFETAVNVLSQSYALTMEHLCPPPRPPQTMVPKVHMALAKAFNRLRDDGKCVEHLVKKVELDNTLYGTDHVEMADDFIRLAFFEATEEKRRKSAERAVELLRRFYAQSRELDEQTRRIESFVTRSSPCQRAL</sequence>
<dbReference type="EMBL" id="CZPT02001156">
    <property type="protein sequence ID" value="SCU69147.1"/>
    <property type="molecule type" value="Genomic_DNA"/>
</dbReference>
<keyword evidence="3" id="KW-0949">S-adenosyl-L-methionine</keyword>
<dbReference type="SMART" id="SM00028">
    <property type="entry name" value="TPR"/>
    <property type="match status" value="3"/>
</dbReference>
<dbReference type="PROSITE" id="PS50280">
    <property type="entry name" value="SET"/>
    <property type="match status" value="1"/>
</dbReference>
<evidence type="ECO:0000313" key="6">
    <source>
        <dbReference type="Proteomes" id="UP000195570"/>
    </source>
</evidence>
<gene>
    <name evidence="5" type="ORF">TEOVI_000070400</name>
</gene>
<evidence type="ECO:0000256" key="3">
    <source>
        <dbReference type="ARBA" id="ARBA00022691"/>
    </source>
</evidence>
<dbReference type="GO" id="GO:0042826">
    <property type="term" value="F:histone deacetylase binding"/>
    <property type="evidence" value="ECO:0007669"/>
    <property type="project" value="TreeGrafter"/>
</dbReference>
<name>A0A1G4IAS4_TRYEQ</name>
<keyword evidence="2" id="KW-0808">Transferase</keyword>
<dbReference type="SUPFAM" id="SSF82199">
    <property type="entry name" value="SET domain"/>
    <property type="match status" value="1"/>
</dbReference>
<dbReference type="GeneID" id="92374644"/>
<accession>A0A1G4IAS4</accession>
<comment type="caution">
    <text evidence="5">The sequence shown here is derived from an EMBL/GenBank/DDBJ whole genome shotgun (WGS) entry which is preliminary data.</text>
</comment>
<evidence type="ECO:0000256" key="1">
    <source>
        <dbReference type="ARBA" id="ARBA00022603"/>
    </source>
</evidence>
<dbReference type="RefSeq" id="XP_067080171.1">
    <property type="nucleotide sequence ID" value="XM_067224070.1"/>
</dbReference>
<evidence type="ECO:0000259" key="4">
    <source>
        <dbReference type="PROSITE" id="PS50280"/>
    </source>
</evidence>
<dbReference type="PANTHER" id="PTHR46165">
    <property type="entry name" value="SET AND MYND DOMAIN-CONTAINING PROTEIN 4"/>
    <property type="match status" value="1"/>
</dbReference>
<keyword evidence="1" id="KW-0489">Methyltransferase</keyword>
<dbReference type="Pfam" id="PF00856">
    <property type="entry name" value="SET"/>
    <property type="match status" value="1"/>
</dbReference>
<dbReference type="GO" id="GO:0005737">
    <property type="term" value="C:cytoplasm"/>
    <property type="evidence" value="ECO:0007669"/>
    <property type="project" value="TreeGrafter"/>
</dbReference>
<reference evidence="5" key="1">
    <citation type="submission" date="2016-09" db="EMBL/GenBank/DDBJ databases">
        <authorList>
            <person name="Hebert L."/>
            <person name="Moumen B."/>
        </authorList>
    </citation>
    <scope>NUCLEOTIDE SEQUENCE [LARGE SCALE GENOMIC DNA]</scope>
    <source>
        <strain evidence="5">OVI</strain>
    </source>
</reference>
<evidence type="ECO:0000256" key="2">
    <source>
        <dbReference type="ARBA" id="ARBA00022679"/>
    </source>
</evidence>
<dbReference type="Gene3D" id="1.25.40.10">
    <property type="entry name" value="Tetratricopeptide repeat domain"/>
    <property type="match status" value="2"/>
</dbReference>
<dbReference type="GO" id="GO:0005634">
    <property type="term" value="C:nucleus"/>
    <property type="evidence" value="ECO:0007669"/>
    <property type="project" value="TreeGrafter"/>
</dbReference>
<dbReference type="InterPro" id="IPR001214">
    <property type="entry name" value="SET_dom"/>
</dbReference>
<dbReference type="VEuPathDB" id="TriTrypDB:TEOVI_000070400"/>
<protein>
    <submittedName>
        <fullName evidence="5">TPR repeat/SET domain containing protein, putative</fullName>
    </submittedName>
</protein>
<dbReference type="Gene3D" id="2.170.270.10">
    <property type="entry name" value="SET domain"/>
    <property type="match status" value="1"/>
</dbReference>